<dbReference type="GO" id="GO:0006310">
    <property type="term" value="P:DNA recombination"/>
    <property type="evidence" value="ECO:0007669"/>
    <property type="project" value="InterPro"/>
</dbReference>
<dbReference type="AlphaFoldDB" id="A0A6M2DWI7"/>
<organism evidence="2">
    <name type="scientific">Xenopsylla cheopis</name>
    <name type="common">Oriental rat flea</name>
    <name type="synonym">Pulex cheopis</name>
    <dbReference type="NCBI Taxonomy" id="163159"/>
    <lineage>
        <taxon>Eukaryota</taxon>
        <taxon>Metazoa</taxon>
        <taxon>Ecdysozoa</taxon>
        <taxon>Arthropoda</taxon>
        <taxon>Hexapoda</taxon>
        <taxon>Insecta</taxon>
        <taxon>Pterygota</taxon>
        <taxon>Neoptera</taxon>
        <taxon>Endopterygota</taxon>
        <taxon>Siphonaptera</taxon>
        <taxon>Pulicidae</taxon>
        <taxon>Xenopsyllinae</taxon>
        <taxon>Xenopsylla</taxon>
    </lineage>
</organism>
<feature type="compositionally biased region" description="Basic and acidic residues" evidence="1">
    <location>
        <begin position="164"/>
        <end position="178"/>
    </location>
</feature>
<dbReference type="GO" id="GO:0015074">
    <property type="term" value="P:DNA integration"/>
    <property type="evidence" value="ECO:0007669"/>
    <property type="project" value="InterPro"/>
</dbReference>
<dbReference type="Gene3D" id="1.10.443.10">
    <property type="entry name" value="Intergrase catalytic core"/>
    <property type="match status" value="1"/>
</dbReference>
<sequence length="893" mass="103175">MKMYALIKKANSTFIVEKTVNQRRLCNSNTASFKSSIQCVCDDESILNEIKANLNRNIPKVKLNKIQLEREQSCDIENSIIQSANKIDHTKHGFNERSVVVNEEFDFDVTDHETNCLIAIEGDQLEDIDDEEQQMYEIENVEIDKNLFSNISDEDYDPNRFIQLERDEDQQKEKDSVTKPHKGKEVTQFTANKTFIRENGEFVKGLDMSVPFSKNNLPRTNSFELFVANSNNGIKKYACLYCGLLQTKLPRHLESKHSDIPEVRKLSTLKKNDPLRKEIIRKIRYEGNFHHNHYGKPQQEGNKKELIVLRRPNSNKLKSPASFVYCPSCKTSLSSKALSAHFKNCTGRTGKDSRIIKKMSKLLQEDFLPITDKRLKPVLVALKKDDVSHIIKYDSLLIKYGNVLVDKYKLTHQGTMIRARLRLLGRLLQKIKQLDPKISEMTSIFHPSCIDYCIKATKEVSRMSDSDYTCEAPYVASCLGNLLQQVGDIIRCEYIKERDKVRKEEVEDFLSLVKRQWADVINRNVMEAQMKLNRSKDYKIPSTEDINKLLSYITKLQSESYDSLKFKFSPTAYRLLAESTLIRTQIFNRRRAGEVKRILVENFQRIDKLTDDKYKDVYESLSKEVNVYCREYSRFTVRGKKGLRDAVIMLDENQVKIFNLLLENREKADIHPKNPYMFGTPSYSNDTFGFYLSCALMRRFSKDCQADDPKALRGTTLRKHLATNLVIHNIKEIERSQVAKHLGHTMGIHEKYYHLTNIAQEITNIPQILERASGMKGGTADDESSDESDANITESSVSTSIMESETYSSSRTQKGHENLSSKSKSARKITRNSWRPQEIAAMTKHFGDFIAKNTYPGNKKIEEILKIEPSLQSRNAPKIKAWLMNYYRKTKIV</sequence>
<feature type="region of interest" description="Disordered" evidence="1">
    <location>
        <begin position="774"/>
        <end position="834"/>
    </location>
</feature>
<feature type="region of interest" description="Disordered" evidence="1">
    <location>
        <begin position="164"/>
        <end position="184"/>
    </location>
</feature>
<accession>A0A6M2DWI7</accession>
<dbReference type="InterPro" id="IPR013762">
    <property type="entry name" value="Integrase-like_cat_sf"/>
</dbReference>
<dbReference type="PANTHER" id="PTHR33480:SF1">
    <property type="entry name" value="TYR RECOMBINASE DOMAIN-CONTAINING PROTEIN"/>
    <property type="match status" value="1"/>
</dbReference>
<evidence type="ECO:0000313" key="2">
    <source>
        <dbReference type="EMBL" id="NOV48997.1"/>
    </source>
</evidence>
<feature type="compositionally biased region" description="Polar residues" evidence="1">
    <location>
        <begin position="790"/>
        <end position="813"/>
    </location>
</feature>
<protein>
    <submittedName>
        <fullName evidence="2">Uncharacterized protein</fullName>
    </submittedName>
</protein>
<feature type="compositionally biased region" description="Acidic residues" evidence="1">
    <location>
        <begin position="780"/>
        <end position="789"/>
    </location>
</feature>
<dbReference type="GO" id="GO:0003677">
    <property type="term" value="F:DNA binding"/>
    <property type="evidence" value="ECO:0007669"/>
    <property type="project" value="InterPro"/>
</dbReference>
<reference evidence="2" key="1">
    <citation type="submission" date="2020-03" db="EMBL/GenBank/DDBJ databases">
        <title>Transcriptomic Profiling of the Digestive Tract of the Rat Flea, Xenopsylla cheopis, Following Blood Feeding and Infection with Yersinia pestis.</title>
        <authorList>
            <person name="Bland D.M."/>
            <person name="Martens C.A."/>
            <person name="Virtaneva K."/>
            <person name="Kanakabandi K."/>
            <person name="Long D."/>
            <person name="Rosenke R."/>
            <person name="Saturday G.A."/>
            <person name="Hoyt F.H."/>
            <person name="Bruno D.P."/>
            <person name="Ribeiro J.M.C."/>
            <person name="Hinnebusch J."/>
        </authorList>
    </citation>
    <scope>NUCLEOTIDE SEQUENCE</scope>
</reference>
<evidence type="ECO:0000256" key="1">
    <source>
        <dbReference type="SAM" id="MobiDB-lite"/>
    </source>
</evidence>
<proteinExistence type="predicted"/>
<dbReference type="EMBL" id="GIIL01005271">
    <property type="protein sequence ID" value="NOV48997.1"/>
    <property type="molecule type" value="Transcribed_RNA"/>
</dbReference>
<name>A0A6M2DWI7_XENCH</name>
<dbReference type="PANTHER" id="PTHR33480">
    <property type="entry name" value="SET DOMAIN-CONTAINING PROTEIN-RELATED"/>
    <property type="match status" value="1"/>
</dbReference>